<keyword evidence="2" id="KW-0031">Aminopeptidase</keyword>
<dbReference type="PANTHER" id="PTHR32481">
    <property type="entry name" value="AMINOPEPTIDASE"/>
    <property type="match status" value="1"/>
</dbReference>
<evidence type="ECO:0000256" key="2">
    <source>
        <dbReference type="ARBA" id="ARBA00022438"/>
    </source>
</evidence>
<dbReference type="SUPFAM" id="SSF101821">
    <property type="entry name" value="Aminopeptidase/glucanase lid domain"/>
    <property type="match status" value="1"/>
</dbReference>
<dbReference type="AlphaFoldDB" id="A0A4Z0D5B5"/>
<dbReference type="Pfam" id="PF05343">
    <property type="entry name" value="Peptidase_M42"/>
    <property type="match status" value="1"/>
</dbReference>
<feature type="binding site" evidence="8">
    <location>
        <position position="303"/>
    </location>
    <ligand>
        <name>Zn(2+)</name>
        <dbReference type="ChEBI" id="CHEBI:29105"/>
        <label>2</label>
    </ligand>
</feature>
<protein>
    <submittedName>
        <fullName evidence="9">M42 family peptidase</fullName>
    </submittedName>
</protein>
<proteinExistence type="inferred from homology"/>
<sequence length="326" mass="36354">MIDSNLLKKIVTTYGPSSREEIIRNLIVNEIKEYVDEIKIDALGNLIAHKMGSGKKMMISSHMDQIGLMVIDIDEKGFIRFTNIGGINPNLILGYRVRFENGTIGVICSEKLEDNDKLKIEKLYIDIGTDGREDTMKAVKIGDICIFQNEFIETEKVIISPYLDDRIGCYILIETIKNITSNSYDLYFVFTVQEEVGIRGAKTAAFSIDPDIGLAIDVTSTFDTPKNEKLSVKLFNGAAIKAMDYSLIADKDIKNSLIELAEKTGIKYQIEVLEHGGTDAGAIHMSKSGVKTGAISVPCRYIHSQSEMVSKDDVKMCLELIKLYIK</sequence>
<dbReference type="OrthoDB" id="9772053at2"/>
<keyword evidence="10" id="KW-1185">Reference proteome</keyword>
<feature type="binding site" evidence="8">
    <location>
        <position position="164"/>
    </location>
    <ligand>
        <name>Zn(2+)</name>
        <dbReference type="ChEBI" id="CHEBI:29105"/>
        <label>1</label>
    </ligand>
</feature>
<gene>
    <name evidence="9" type="ORF">E4100_07040</name>
</gene>
<dbReference type="GO" id="GO:0004177">
    <property type="term" value="F:aminopeptidase activity"/>
    <property type="evidence" value="ECO:0007669"/>
    <property type="project" value="UniProtKB-UniRule"/>
</dbReference>
<keyword evidence="3" id="KW-0645">Protease</keyword>
<reference evidence="9 10" key="1">
    <citation type="submission" date="2019-03" db="EMBL/GenBank/DDBJ databases">
        <title>Draft genome sequence data and analysis of a Fermenting Bacterium, Soehngenia longevitae strain 1933PT, isolated from petroleum reservoir in Azerbaijan.</title>
        <authorList>
            <person name="Grouzdev D.S."/>
            <person name="Bidzhieva S.K."/>
            <person name="Sokolova D.S."/>
            <person name="Tourova T.P."/>
            <person name="Poltaraus A.B."/>
            <person name="Nazina T.N."/>
        </authorList>
    </citation>
    <scope>NUCLEOTIDE SEQUENCE [LARGE SCALE GENOMIC DNA]</scope>
    <source>
        <strain evidence="9 10">1933P</strain>
    </source>
</reference>
<keyword evidence="4 8" id="KW-0479">Metal-binding</keyword>
<dbReference type="GO" id="GO:0006508">
    <property type="term" value="P:proteolysis"/>
    <property type="evidence" value="ECO:0007669"/>
    <property type="project" value="UniProtKB-KW"/>
</dbReference>
<evidence type="ECO:0000256" key="7">
    <source>
        <dbReference type="PIRSR" id="PIRSR001123-1"/>
    </source>
</evidence>
<dbReference type="EMBL" id="SRIB01000009">
    <property type="protein sequence ID" value="TFZ39782.1"/>
    <property type="molecule type" value="Genomic_DNA"/>
</dbReference>
<evidence type="ECO:0000313" key="10">
    <source>
        <dbReference type="Proteomes" id="UP000298381"/>
    </source>
</evidence>
<evidence type="ECO:0000256" key="8">
    <source>
        <dbReference type="PIRSR" id="PIRSR001123-2"/>
    </source>
</evidence>
<dbReference type="InterPro" id="IPR051464">
    <property type="entry name" value="Peptidase_M42_aminopept"/>
</dbReference>
<feature type="binding site" evidence="8">
    <location>
        <position position="62"/>
    </location>
    <ligand>
        <name>Zn(2+)</name>
        <dbReference type="ChEBI" id="CHEBI:29105"/>
        <label>1</label>
    </ligand>
</feature>
<feature type="binding site" evidence="8">
    <location>
        <position position="164"/>
    </location>
    <ligand>
        <name>Zn(2+)</name>
        <dbReference type="ChEBI" id="CHEBI:29105"/>
        <label>2</label>
    </ligand>
</feature>
<dbReference type="Gene3D" id="2.40.30.40">
    <property type="entry name" value="Peptidase M42, domain 2"/>
    <property type="match status" value="1"/>
</dbReference>
<dbReference type="InterPro" id="IPR008007">
    <property type="entry name" value="Peptidase_M42"/>
</dbReference>
<evidence type="ECO:0000256" key="5">
    <source>
        <dbReference type="ARBA" id="ARBA00022801"/>
    </source>
</evidence>
<dbReference type="GO" id="GO:0046872">
    <property type="term" value="F:metal ion binding"/>
    <property type="evidence" value="ECO:0007669"/>
    <property type="project" value="UniProtKB-UniRule"/>
</dbReference>
<keyword evidence="5" id="KW-0378">Hydrolase</keyword>
<evidence type="ECO:0000256" key="4">
    <source>
        <dbReference type="ARBA" id="ARBA00022723"/>
    </source>
</evidence>
<dbReference type="SUPFAM" id="SSF53187">
    <property type="entry name" value="Zn-dependent exopeptidases"/>
    <property type="match status" value="1"/>
</dbReference>
<comment type="similarity">
    <text evidence="1 6">Belongs to the peptidase M42 family.</text>
</comment>
<comment type="caution">
    <text evidence="9">The sequence shown here is derived from an EMBL/GenBank/DDBJ whole genome shotgun (WGS) entry which is preliminary data.</text>
</comment>
<feature type="active site" description="Proton acceptor" evidence="7">
    <location>
        <position position="194"/>
    </location>
</feature>
<evidence type="ECO:0000256" key="3">
    <source>
        <dbReference type="ARBA" id="ARBA00022670"/>
    </source>
</evidence>
<comment type="cofactor">
    <cofactor evidence="8">
        <name>a divalent metal cation</name>
        <dbReference type="ChEBI" id="CHEBI:60240"/>
    </cofactor>
    <text evidence="8">Binds 2 divalent metal cations per subunit.</text>
</comment>
<dbReference type="PANTHER" id="PTHR32481:SF0">
    <property type="entry name" value="AMINOPEPTIDASE YPDE-RELATED"/>
    <property type="match status" value="1"/>
</dbReference>
<evidence type="ECO:0000256" key="6">
    <source>
        <dbReference type="PIRNR" id="PIRNR001123"/>
    </source>
</evidence>
<dbReference type="Gene3D" id="3.40.630.10">
    <property type="entry name" value="Zn peptidases"/>
    <property type="match status" value="1"/>
</dbReference>
<accession>A0A4Z0D5B5</accession>
<dbReference type="InterPro" id="IPR023367">
    <property type="entry name" value="Peptidase_M42_dom2"/>
</dbReference>
<evidence type="ECO:0000256" key="1">
    <source>
        <dbReference type="ARBA" id="ARBA00006272"/>
    </source>
</evidence>
<dbReference type="RefSeq" id="WP_135271334.1">
    <property type="nucleotide sequence ID" value="NZ_SRIB01000009.1"/>
</dbReference>
<dbReference type="PIRSF" id="PIRSF001123">
    <property type="entry name" value="PepA_GA"/>
    <property type="match status" value="1"/>
</dbReference>
<feature type="binding site" evidence="8">
    <location>
        <position position="195"/>
    </location>
    <ligand>
        <name>Zn(2+)</name>
        <dbReference type="ChEBI" id="CHEBI:29105"/>
        <label>2</label>
    </ligand>
</feature>
<evidence type="ECO:0000313" key="9">
    <source>
        <dbReference type="EMBL" id="TFZ39782.1"/>
    </source>
</evidence>
<name>A0A4Z0D5B5_9FIRM</name>
<organism evidence="9 10">
    <name type="scientific">Soehngenia longivitae</name>
    <dbReference type="NCBI Taxonomy" id="2562294"/>
    <lineage>
        <taxon>Bacteria</taxon>
        <taxon>Bacillati</taxon>
        <taxon>Bacillota</taxon>
        <taxon>Tissierellia</taxon>
        <taxon>Tissierellales</taxon>
        <taxon>Tissierellaceae</taxon>
        <taxon>Soehngenia</taxon>
    </lineage>
</organism>
<dbReference type="Proteomes" id="UP000298381">
    <property type="component" value="Unassembled WGS sequence"/>
</dbReference>
<feature type="binding site" evidence="8">
    <location>
        <position position="217"/>
    </location>
    <ligand>
        <name>Zn(2+)</name>
        <dbReference type="ChEBI" id="CHEBI:29105"/>
        <label>1</label>
    </ligand>
</feature>